<keyword evidence="2" id="KW-1185">Reference proteome</keyword>
<protein>
    <submittedName>
        <fullName evidence="3">Reverse transcriptase domain-containing protein</fullName>
    </submittedName>
</protein>
<sequence length="117" mass="13207">MMDWAKTWDIPVNLEKTVVLHIGKPDNPEYYYNGTALKVVKEMSLDWLGDNISILPSLTPRSGNHLEHLLGREYIFVKDALMALELLSANGIITPTELAMSEDSHILRQVRPPHNSA</sequence>
<name>A0A3P8BJ64_HELPZ</name>
<dbReference type="AlphaFoldDB" id="A0A3P8BJ64"/>
<proteinExistence type="predicted"/>
<gene>
    <name evidence="1" type="ORF">HPBE_LOCUS7608</name>
</gene>
<dbReference type="OrthoDB" id="5865536at2759"/>
<dbReference type="Proteomes" id="UP000050761">
    <property type="component" value="Unassembled WGS sequence"/>
</dbReference>
<dbReference type="EMBL" id="UZAH01025933">
    <property type="protein sequence ID" value="VDO72965.1"/>
    <property type="molecule type" value="Genomic_DNA"/>
</dbReference>
<organism evidence="1">
    <name type="scientific">Heligmosomoides polygyrus</name>
    <name type="common">Parasitic roundworm</name>
    <dbReference type="NCBI Taxonomy" id="6339"/>
    <lineage>
        <taxon>Eukaryota</taxon>
        <taxon>Metazoa</taxon>
        <taxon>Ecdysozoa</taxon>
        <taxon>Nematoda</taxon>
        <taxon>Chromadorea</taxon>
        <taxon>Rhabditida</taxon>
        <taxon>Rhabditina</taxon>
        <taxon>Rhabditomorpha</taxon>
        <taxon>Strongyloidea</taxon>
        <taxon>Heligmosomidae</taxon>
        <taxon>Heligmosomoides</taxon>
    </lineage>
</organism>
<evidence type="ECO:0000313" key="1">
    <source>
        <dbReference type="EMBL" id="VDO72965.1"/>
    </source>
</evidence>
<evidence type="ECO:0000313" key="2">
    <source>
        <dbReference type="Proteomes" id="UP000050761"/>
    </source>
</evidence>
<dbReference type="WBParaSite" id="HPBE_0000760701-mRNA-1">
    <property type="protein sequence ID" value="HPBE_0000760701-mRNA-1"/>
    <property type="gene ID" value="HPBE_0000760701"/>
</dbReference>
<reference evidence="3" key="2">
    <citation type="submission" date="2019-09" db="UniProtKB">
        <authorList>
            <consortium name="WormBaseParasite"/>
        </authorList>
    </citation>
    <scope>IDENTIFICATION</scope>
</reference>
<evidence type="ECO:0000313" key="3">
    <source>
        <dbReference type="WBParaSite" id="HPBE_0000760701-mRNA-1"/>
    </source>
</evidence>
<reference evidence="1 2" key="1">
    <citation type="submission" date="2018-11" db="EMBL/GenBank/DDBJ databases">
        <authorList>
            <consortium name="Pathogen Informatics"/>
        </authorList>
    </citation>
    <scope>NUCLEOTIDE SEQUENCE [LARGE SCALE GENOMIC DNA]</scope>
</reference>
<accession>A0A3P8BJ64</accession>